<dbReference type="Proteomes" id="UP000197424">
    <property type="component" value="Chromosome"/>
</dbReference>
<dbReference type="GO" id="GO:0033863">
    <property type="term" value="F:ribose 1,5-bisphosphate phosphokinase activity"/>
    <property type="evidence" value="ECO:0007669"/>
    <property type="project" value="UniProtKB-EC"/>
</dbReference>
<keyword evidence="1" id="KW-0808">Transferase</keyword>
<evidence type="ECO:0000313" key="2">
    <source>
        <dbReference type="Proteomes" id="UP000197424"/>
    </source>
</evidence>
<dbReference type="RefSeq" id="WP_088860914.1">
    <property type="nucleotide sequence ID" value="NZ_CP022115.1"/>
</dbReference>
<keyword evidence="1" id="KW-0418">Kinase</keyword>
<dbReference type="InterPro" id="IPR009389">
    <property type="entry name" value="DUF1045"/>
</dbReference>
<dbReference type="EC" id="2.7.4.23" evidence="1"/>
<organism evidence="1 2">
    <name type="scientific">Laribacter hongkongensis</name>
    <dbReference type="NCBI Taxonomy" id="168471"/>
    <lineage>
        <taxon>Bacteria</taxon>
        <taxon>Pseudomonadati</taxon>
        <taxon>Pseudomonadota</taxon>
        <taxon>Betaproteobacteria</taxon>
        <taxon>Neisseriales</taxon>
        <taxon>Aquaspirillaceae</taxon>
        <taxon>Laribacter</taxon>
    </lineage>
</organism>
<evidence type="ECO:0000313" key="1">
    <source>
        <dbReference type="EMBL" id="ASJ24753.1"/>
    </source>
</evidence>
<reference evidence="2" key="1">
    <citation type="submission" date="2017-06" db="EMBL/GenBank/DDBJ databases">
        <title>Whole genome sequence of Laribacter hongkongensis LHGZ1.</title>
        <authorList>
            <person name="Chen D."/>
            <person name="Wu H."/>
            <person name="Chen J."/>
        </authorList>
    </citation>
    <scope>NUCLEOTIDE SEQUENCE [LARGE SCALE GENOMIC DNA]</scope>
    <source>
        <strain evidence="2">LHGZ1</strain>
    </source>
</reference>
<sequence length="222" mass="23959">MRYAVYLAPPPASRFWQLGSVWLGRDAWLNRPVALPSGWSAADADRVAAAARYGWHATLRAPFALAEGASEAAVHATLRTLARRFATFGVTLAPATLSGFAALRPVSGQPQVAELATAALLALDALAAPAPVRTGLSAREAELCRRWGYPYVFECYRCHFTLTSQLDEADIPSWLARAAAHFDGALCQPVEGLALFVEPEAGAAFRYAAWYGFDGREYVNAD</sequence>
<dbReference type="EMBL" id="CP022115">
    <property type="protein sequence ID" value="ASJ24753.1"/>
    <property type="molecule type" value="Genomic_DNA"/>
</dbReference>
<gene>
    <name evidence="1" type="primary">phnN</name>
    <name evidence="1" type="ORF">LHGZ1_1922</name>
</gene>
<proteinExistence type="predicted"/>
<dbReference type="Pfam" id="PF06299">
    <property type="entry name" value="DUF1045"/>
    <property type="match status" value="1"/>
</dbReference>
<dbReference type="AlphaFoldDB" id="A0A248LKR0"/>
<dbReference type="OrthoDB" id="5801437at2"/>
<accession>A0A248LKR0</accession>
<protein>
    <submittedName>
        <fullName evidence="1">Ribose 1,5-bisphosphate phosphokinase PhnN</fullName>
        <ecNumber evidence="1">2.7.4.23</ecNumber>
    </submittedName>
</protein>
<name>A0A248LKR0_9NEIS</name>